<accession>W9RFU6</accession>
<organism evidence="2 3">
    <name type="scientific">Morus notabilis</name>
    <dbReference type="NCBI Taxonomy" id="981085"/>
    <lineage>
        <taxon>Eukaryota</taxon>
        <taxon>Viridiplantae</taxon>
        <taxon>Streptophyta</taxon>
        <taxon>Embryophyta</taxon>
        <taxon>Tracheophyta</taxon>
        <taxon>Spermatophyta</taxon>
        <taxon>Magnoliopsida</taxon>
        <taxon>eudicotyledons</taxon>
        <taxon>Gunneridae</taxon>
        <taxon>Pentapetalae</taxon>
        <taxon>rosids</taxon>
        <taxon>fabids</taxon>
        <taxon>Rosales</taxon>
        <taxon>Moraceae</taxon>
        <taxon>Moreae</taxon>
        <taxon>Morus</taxon>
    </lineage>
</organism>
<evidence type="ECO:0000313" key="2">
    <source>
        <dbReference type="EMBL" id="EXB70681.1"/>
    </source>
</evidence>
<name>W9RFU6_9ROSA</name>
<protein>
    <submittedName>
        <fullName evidence="2">Uncharacterized protein</fullName>
    </submittedName>
</protein>
<feature type="region of interest" description="Disordered" evidence="1">
    <location>
        <begin position="72"/>
        <end position="103"/>
    </location>
</feature>
<gene>
    <name evidence="2" type="ORF">L484_023867</name>
</gene>
<dbReference type="EMBL" id="KE344611">
    <property type="protein sequence ID" value="EXB70681.1"/>
    <property type="molecule type" value="Genomic_DNA"/>
</dbReference>
<keyword evidence="3" id="KW-1185">Reference proteome</keyword>
<sequence>MKIFVIHDPLPRHASASEFDSVTNIFSVLGKSVNGEERFPRSPNKIWLNISNETNLALKIWVAASPRGFKNTNKGIKAVNDGNGQRRESFLGGRGKNTDEWRQENVKERREFAELGMTFLL</sequence>
<evidence type="ECO:0000256" key="1">
    <source>
        <dbReference type="SAM" id="MobiDB-lite"/>
    </source>
</evidence>
<evidence type="ECO:0000313" key="3">
    <source>
        <dbReference type="Proteomes" id="UP000030645"/>
    </source>
</evidence>
<proteinExistence type="predicted"/>
<dbReference type="AlphaFoldDB" id="W9RFU6"/>
<reference evidence="3" key="1">
    <citation type="submission" date="2013-01" db="EMBL/GenBank/DDBJ databases">
        <title>Draft Genome Sequence of a Mulberry Tree, Morus notabilis C.K. Schneid.</title>
        <authorList>
            <person name="He N."/>
            <person name="Zhao S."/>
        </authorList>
    </citation>
    <scope>NUCLEOTIDE SEQUENCE</scope>
</reference>
<dbReference type="Proteomes" id="UP000030645">
    <property type="component" value="Unassembled WGS sequence"/>
</dbReference>